<dbReference type="OrthoDB" id="6314826at2"/>
<name>A0A0C1Q936_9GAMM</name>
<reference evidence="3 4" key="1">
    <citation type="submission" date="2014-12" db="EMBL/GenBank/DDBJ databases">
        <title>Draft Genome Sequence of Pseudoalteromonas luteoviolacea HI1.</title>
        <authorList>
            <person name="Asahina A.Y."/>
            <person name="Hadfield M.G."/>
        </authorList>
    </citation>
    <scope>NUCLEOTIDE SEQUENCE [LARGE SCALE GENOMIC DNA]</scope>
    <source>
        <strain evidence="3 4">HI1</strain>
    </source>
</reference>
<feature type="transmembrane region" description="Helical" evidence="1">
    <location>
        <begin position="68"/>
        <end position="87"/>
    </location>
</feature>
<evidence type="ECO:0000313" key="4">
    <source>
        <dbReference type="Proteomes" id="UP000031327"/>
    </source>
</evidence>
<sequence length="111" mass="12459">MIYSLATLLCFSAFYAFAMAKTSHYKSVFGSRPDQTQTQRFNYSAWIIILLSLGVNLSQAIGYGSLMFCGQIALSVIIISLCMTYRAHWLRSLLYVLPAITCVLIILALLY</sequence>
<feature type="transmembrane region" description="Helical" evidence="1">
    <location>
        <begin position="93"/>
        <end position="110"/>
    </location>
</feature>
<feature type="chain" id="PRO_5002151036" description="DUF3325 domain-containing protein" evidence="2">
    <location>
        <begin position="19"/>
        <end position="111"/>
    </location>
</feature>
<accession>A0A0C1Q936</accession>
<dbReference type="RefSeq" id="WP_039610532.1">
    <property type="nucleotide sequence ID" value="NZ_JWIC01000007.1"/>
</dbReference>
<keyword evidence="2" id="KW-0732">Signal</keyword>
<keyword evidence="1" id="KW-0812">Transmembrane</keyword>
<gene>
    <name evidence="3" type="ORF">JF50_16665</name>
</gene>
<proteinExistence type="predicted"/>
<keyword evidence="1" id="KW-0472">Membrane</keyword>
<evidence type="ECO:0000313" key="3">
    <source>
        <dbReference type="EMBL" id="KID55960.1"/>
    </source>
</evidence>
<evidence type="ECO:0000256" key="1">
    <source>
        <dbReference type="SAM" id="Phobius"/>
    </source>
</evidence>
<feature type="signal peptide" evidence="2">
    <location>
        <begin position="1"/>
        <end position="18"/>
    </location>
</feature>
<comment type="caution">
    <text evidence="3">The sequence shown here is derived from an EMBL/GenBank/DDBJ whole genome shotgun (WGS) entry which is preliminary data.</text>
</comment>
<evidence type="ECO:0000256" key="2">
    <source>
        <dbReference type="SAM" id="SignalP"/>
    </source>
</evidence>
<dbReference type="Pfam" id="PF11804">
    <property type="entry name" value="DUF3325"/>
    <property type="match status" value="1"/>
</dbReference>
<dbReference type="EMBL" id="JWIC01000007">
    <property type="protein sequence ID" value="KID55960.1"/>
    <property type="molecule type" value="Genomic_DNA"/>
</dbReference>
<keyword evidence="1" id="KW-1133">Transmembrane helix</keyword>
<dbReference type="Proteomes" id="UP000031327">
    <property type="component" value="Unassembled WGS sequence"/>
</dbReference>
<dbReference type="AlphaFoldDB" id="A0A0C1Q936"/>
<dbReference type="InterPro" id="IPR021762">
    <property type="entry name" value="DUF3325"/>
</dbReference>
<evidence type="ECO:0008006" key="5">
    <source>
        <dbReference type="Google" id="ProtNLM"/>
    </source>
</evidence>
<protein>
    <recommendedName>
        <fullName evidence="5">DUF3325 domain-containing protein</fullName>
    </recommendedName>
</protein>
<organism evidence="3 4">
    <name type="scientific">Pseudoalteromonas luteoviolacea</name>
    <dbReference type="NCBI Taxonomy" id="43657"/>
    <lineage>
        <taxon>Bacteria</taxon>
        <taxon>Pseudomonadati</taxon>
        <taxon>Pseudomonadota</taxon>
        <taxon>Gammaproteobacteria</taxon>
        <taxon>Alteromonadales</taxon>
        <taxon>Pseudoalteromonadaceae</taxon>
        <taxon>Pseudoalteromonas</taxon>
    </lineage>
</organism>